<evidence type="ECO:0000256" key="1">
    <source>
        <dbReference type="SAM" id="Coils"/>
    </source>
</evidence>
<dbReference type="STRING" id="366602.Caul_2281"/>
<keyword evidence="1" id="KW-0175">Coiled coil</keyword>
<reference evidence="2" key="1">
    <citation type="submission" date="2008-01" db="EMBL/GenBank/DDBJ databases">
        <title>Complete sequence of chromosome of Caulobacter sp. K31.</title>
        <authorList>
            <consortium name="US DOE Joint Genome Institute"/>
            <person name="Copeland A."/>
            <person name="Lucas S."/>
            <person name="Lapidus A."/>
            <person name="Barry K."/>
            <person name="Glavina del Rio T."/>
            <person name="Dalin E."/>
            <person name="Tice H."/>
            <person name="Pitluck S."/>
            <person name="Bruce D."/>
            <person name="Goodwin L."/>
            <person name="Thompson L.S."/>
            <person name="Brettin T."/>
            <person name="Detter J.C."/>
            <person name="Han C."/>
            <person name="Schmutz J."/>
            <person name="Larimer F."/>
            <person name="Land M."/>
            <person name="Hauser L."/>
            <person name="Kyrpides N."/>
            <person name="Kim E."/>
            <person name="Stephens C."/>
            <person name="Richardson P."/>
        </authorList>
    </citation>
    <scope>NUCLEOTIDE SEQUENCE [LARGE SCALE GENOMIC DNA]</scope>
    <source>
        <strain evidence="2">K31</strain>
    </source>
</reference>
<dbReference type="HOGENOM" id="CLU_1208032_0_0_5"/>
<gene>
    <name evidence="2" type="ordered locus">Caul_2281</name>
</gene>
<dbReference type="eggNOG" id="ENOG50333FJ">
    <property type="taxonomic scope" value="Bacteria"/>
</dbReference>
<protein>
    <submittedName>
        <fullName evidence="2">Uncharacterized protein</fullName>
    </submittedName>
</protein>
<name>B0SUT9_CAUSK</name>
<accession>B0SUT9</accession>
<dbReference type="AlphaFoldDB" id="B0SUT9"/>
<feature type="coiled-coil region" evidence="1">
    <location>
        <begin position="105"/>
        <end position="132"/>
    </location>
</feature>
<dbReference type="KEGG" id="cak:Caul_2281"/>
<sequence>MKRLSPGVEPRTAARAVRLVDGFVVEDAREDHVVQWGQASQQRGAALLEAPEVPQADVAGQARGYVGRIVELLAAIDIEPSRKLTAARAELEKLVCLAQATLAPLENLKTALDGHARRLEEARLEIEAAALAALFLSEYLTSSRPDLSRGFLLREISLTRTALEIRGGEFERNSQREAPRALMTTIQAVVLVDLPECLEALSRARHRLNPTEAGELQHRLRTLLRKLDA</sequence>
<evidence type="ECO:0000313" key="2">
    <source>
        <dbReference type="EMBL" id="ABZ71408.1"/>
    </source>
</evidence>
<dbReference type="EMBL" id="CP000927">
    <property type="protein sequence ID" value="ABZ71408.1"/>
    <property type="molecule type" value="Genomic_DNA"/>
</dbReference>
<organism evidence="2">
    <name type="scientific">Caulobacter sp. (strain K31)</name>
    <dbReference type="NCBI Taxonomy" id="366602"/>
    <lineage>
        <taxon>Bacteria</taxon>
        <taxon>Pseudomonadati</taxon>
        <taxon>Pseudomonadota</taxon>
        <taxon>Alphaproteobacteria</taxon>
        <taxon>Caulobacterales</taxon>
        <taxon>Caulobacteraceae</taxon>
        <taxon>Caulobacter</taxon>
    </lineage>
</organism>
<proteinExistence type="predicted"/>